<feature type="domain" description="FAD-binding PCMH-type" evidence="6">
    <location>
        <begin position="32"/>
        <end position="200"/>
    </location>
</feature>
<evidence type="ECO:0000259" key="6">
    <source>
        <dbReference type="PROSITE" id="PS51387"/>
    </source>
</evidence>
<dbReference type="PROSITE" id="PS00862">
    <property type="entry name" value="OX2_COVAL_FAD"/>
    <property type="match status" value="1"/>
</dbReference>
<comment type="similarity">
    <text evidence="2">Belongs to the oxygen-dependent FAD-linked oxidoreductase family.</text>
</comment>
<dbReference type="InterPro" id="IPR016166">
    <property type="entry name" value="FAD-bd_PCMH"/>
</dbReference>
<dbReference type="GO" id="GO:0016491">
    <property type="term" value="F:oxidoreductase activity"/>
    <property type="evidence" value="ECO:0007669"/>
    <property type="project" value="UniProtKB-KW"/>
</dbReference>
<comment type="caution">
    <text evidence="7">The sequence shown here is derived from an EMBL/GenBank/DDBJ whole genome shotgun (WGS) entry which is preliminary data.</text>
</comment>
<organism evidence="7 8">
    <name type="scientific">Streptomyces cupreus</name>
    <dbReference type="NCBI Taxonomy" id="2759956"/>
    <lineage>
        <taxon>Bacteria</taxon>
        <taxon>Bacillati</taxon>
        <taxon>Actinomycetota</taxon>
        <taxon>Actinomycetes</taxon>
        <taxon>Kitasatosporales</taxon>
        <taxon>Streptomycetaceae</taxon>
        <taxon>Streptomyces</taxon>
    </lineage>
</organism>
<evidence type="ECO:0000313" key="8">
    <source>
        <dbReference type="Proteomes" id="UP000584670"/>
    </source>
</evidence>
<comment type="cofactor">
    <cofactor evidence="1">
        <name>FAD</name>
        <dbReference type="ChEBI" id="CHEBI:57692"/>
    </cofactor>
</comment>
<keyword evidence="5" id="KW-0560">Oxidoreductase</keyword>
<dbReference type="GO" id="GO:0071949">
    <property type="term" value="F:FAD binding"/>
    <property type="evidence" value="ECO:0007669"/>
    <property type="project" value="InterPro"/>
</dbReference>
<dbReference type="Gene3D" id="3.30.43.10">
    <property type="entry name" value="Uridine Diphospho-n-acetylenolpyruvylglucosamine Reductase, domain 2"/>
    <property type="match status" value="1"/>
</dbReference>
<dbReference type="PANTHER" id="PTHR42973:SF39">
    <property type="entry name" value="FAD-BINDING PCMH-TYPE DOMAIN-CONTAINING PROTEIN"/>
    <property type="match status" value="1"/>
</dbReference>
<gene>
    <name evidence="7" type="ORF">H4N64_41440</name>
</gene>
<dbReference type="InterPro" id="IPR050416">
    <property type="entry name" value="FAD-linked_Oxidoreductase"/>
</dbReference>
<dbReference type="Pfam" id="PF08031">
    <property type="entry name" value="BBE"/>
    <property type="match status" value="1"/>
</dbReference>
<keyword evidence="3" id="KW-0285">Flavoprotein</keyword>
<dbReference type="Gene3D" id="3.30.465.10">
    <property type="match status" value="1"/>
</dbReference>
<dbReference type="AlphaFoldDB" id="A0A7X1JCQ2"/>
<dbReference type="Proteomes" id="UP000584670">
    <property type="component" value="Unassembled WGS sequence"/>
</dbReference>
<dbReference type="InterPro" id="IPR016167">
    <property type="entry name" value="FAD-bd_PCMH_sub1"/>
</dbReference>
<evidence type="ECO:0000256" key="2">
    <source>
        <dbReference type="ARBA" id="ARBA00005466"/>
    </source>
</evidence>
<reference evidence="7 8" key="1">
    <citation type="submission" date="2020-08" db="EMBL/GenBank/DDBJ databases">
        <title>Streptomyces sp. PSKA01 genome sequencing and assembly.</title>
        <authorList>
            <person name="Mandal S."/>
            <person name="Maiti P.K."/>
            <person name="Das P."/>
        </authorList>
    </citation>
    <scope>NUCLEOTIDE SEQUENCE [LARGE SCALE GENOMIC DNA]</scope>
    <source>
        <strain evidence="7 8">PSKA01</strain>
    </source>
</reference>
<evidence type="ECO:0000313" key="7">
    <source>
        <dbReference type="EMBL" id="MBC2907864.1"/>
    </source>
</evidence>
<dbReference type="PANTHER" id="PTHR42973">
    <property type="entry name" value="BINDING OXIDOREDUCTASE, PUTATIVE (AFU_ORTHOLOGUE AFUA_1G17690)-RELATED"/>
    <property type="match status" value="1"/>
</dbReference>
<accession>A0A7X1JCQ2</accession>
<proteinExistence type="inferred from homology"/>
<evidence type="ECO:0000256" key="5">
    <source>
        <dbReference type="ARBA" id="ARBA00023002"/>
    </source>
</evidence>
<name>A0A7X1JCQ2_9ACTN</name>
<dbReference type="InterPro" id="IPR006093">
    <property type="entry name" value="Oxy_OxRdtase_FAD_BS"/>
</dbReference>
<dbReference type="InterPro" id="IPR006094">
    <property type="entry name" value="Oxid_FAD_bind_N"/>
</dbReference>
<dbReference type="EMBL" id="JACMSF010000095">
    <property type="protein sequence ID" value="MBC2907864.1"/>
    <property type="molecule type" value="Genomic_DNA"/>
</dbReference>
<dbReference type="Gene3D" id="3.40.462.20">
    <property type="match status" value="1"/>
</dbReference>
<evidence type="ECO:0000256" key="1">
    <source>
        <dbReference type="ARBA" id="ARBA00001974"/>
    </source>
</evidence>
<dbReference type="InterPro" id="IPR012951">
    <property type="entry name" value="BBE"/>
</dbReference>
<protein>
    <submittedName>
        <fullName evidence="7">FAD-binding oxidoreductase</fullName>
    </submittedName>
</protein>
<keyword evidence="8" id="KW-1185">Reference proteome</keyword>
<dbReference type="Pfam" id="PF01565">
    <property type="entry name" value="FAD_binding_4"/>
    <property type="match status" value="1"/>
</dbReference>
<sequence length="463" mass="50105">MAMREIQGFAGQLINPRDTEYDEARALWNGAIDRRPAAITRCGTAADVQAVVRYVRERGLPLSARGGGHGVGGTAVCDGGLVADLSRMRTVRVDPHTRTATAAGGVLWGELDQATHRFGLATTGGIVTHTGIAGLTLGGGLGWLMRAHGLTVDNLLHAELVTADGERITTDDHPRLLWALRGGGGNFGVVTSFRYRLHPVTEVLGGPVLWPLEDAPGLLRHYRDWIAEAPDELTTIVALRKAPPLPALPEALHGRLVCAINSCWCGPPEAGIAVLAPLRSYGHPVADLTGLRPYPEHQALLDPTVPHGWHYYWKSSEVAALDDDLIDVLVEHTARVASPRSYTLVFQLGGAIARVPEDGTAYPHRSAGHAINIDAAWLPEEPVADRETAWVRDFFHAVAPHQVGVYVNFLGNEGQERVLAAYGEATYRELVRVKRIYDPENVFRHNQNIDPALAPLATARDGS</sequence>
<dbReference type="InterPro" id="IPR016169">
    <property type="entry name" value="FAD-bd_PCMH_sub2"/>
</dbReference>
<keyword evidence="4" id="KW-0274">FAD</keyword>
<dbReference type="PROSITE" id="PS51387">
    <property type="entry name" value="FAD_PCMH"/>
    <property type="match status" value="1"/>
</dbReference>
<dbReference type="SUPFAM" id="SSF56176">
    <property type="entry name" value="FAD-binding/transporter-associated domain-like"/>
    <property type="match status" value="1"/>
</dbReference>
<evidence type="ECO:0000256" key="4">
    <source>
        <dbReference type="ARBA" id="ARBA00022827"/>
    </source>
</evidence>
<evidence type="ECO:0000256" key="3">
    <source>
        <dbReference type="ARBA" id="ARBA00022630"/>
    </source>
</evidence>
<dbReference type="InterPro" id="IPR036318">
    <property type="entry name" value="FAD-bd_PCMH-like_sf"/>
</dbReference>